<dbReference type="InterPro" id="IPR051705">
    <property type="entry name" value="Gsp_Synthetase/Amidase"/>
</dbReference>
<dbReference type="InterPro" id="IPR038765">
    <property type="entry name" value="Papain-like_cys_pep_sf"/>
</dbReference>
<keyword evidence="1" id="KW-0472">Membrane</keyword>
<dbReference type="EMBL" id="JAESWA010000019">
    <property type="protein sequence ID" value="MBL4931412.1"/>
    <property type="molecule type" value="Genomic_DNA"/>
</dbReference>
<dbReference type="AlphaFoldDB" id="A0A937FFM6"/>
<keyword evidence="4" id="KW-1185">Reference proteome</keyword>
<dbReference type="Pfam" id="PF05257">
    <property type="entry name" value="CHAP"/>
    <property type="match status" value="1"/>
</dbReference>
<dbReference type="InterPro" id="IPR007921">
    <property type="entry name" value="CHAP_dom"/>
</dbReference>
<evidence type="ECO:0000313" key="3">
    <source>
        <dbReference type="EMBL" id="MBL4931412.1"/>
    </source>
</evidence>
<proteinExistence type="predicted"/>
<dbReference type="PANTHER" id="PTHR30094:SF0">
    <property type="entry name" value="BIFUNCTIONAL GLUTATHIONYLSPERMIDINE SYNTHETASE_AMIDASE-RELATED"/>
    <property type="match status" value="1"/>
</dbReference>
<keyword evidence="1" id="KW-1133">Transmembrane helix</keyword>
<dbReference type="GO" id="GO:0016874">
    <property type="term" value="F:ligase activity"/>
    <property type="evidence" value="ECO:0007669"/>
    <property type="project" value="TreeGrafter"/>
</dbReference>
<dbReference type="Proteomes" id="UP000623681">
    <property type="component" value="Unassembled WGS sequence"/>
</dbReference>
<evidence type="ECO:0000259" key="2">
    <source>
        <dbReference type="PROSITE" id="PS50911"/>
    </source>
</evidence>
<gene>
    <name evidence="3" type="ORF">JK634_06310</name>
</gene>
<reference evidence="3" key="1">
    <citation type="submission" date="2021-01" db="EMBL/GenBank/DDBJ databases">
        <title>Genome public.</title>
        <authorList>
            <person name="Liu C."/>
            <person name="Sun Q."/>
        </authorList>
    </citation>
    <scope>NUCLEOTIDE SEQUENCE</scope>
    <source>
        <strain evidence="3">YIM B02565</strain>
    </source>
</reference>
<keyword evidence="1" id="KW-0812">Transmembrane</keyword>
<name>A0A937FFM6_9CLOT</name>
<dbReference type="PANTHER" id="PTHR30094">
    <property type="entry name" value="BIFUNCTIONAL GLUTATHIONYLSPERMIDINE SYNTHETASE/AMIDASE-RELATED"/>
    <property type="match status" value="1"/>
</dbReference>
<evidence type="ECO:0000313" key="4">
    <source>
        <dbReference type="Proteomes" id="UP000623681"/>
    </source>
</evidence>
<dbReference type="Gene3D" id="3.90.1720.10">
    <property type="entry name" value="endopeptidase domain like (from Nostoc punctiforme)"/>
    <property type="match status" value="1"/>
</dbReference>
<evidence type="ECO:0000256" key="1">
    <source>
        <dbReference type="SAM" id="Phobius"/>
    </source>
</evidence>
<feature type="transmembrane region" description="Helical" evidence="1">
    <location>
        <begin position="12"/>
        <end position="35"/>
    </location>
</feature>
<accession>A0A937FFM6</accession>
<comment type="caution">
    <text evidence="3">The sequence shown here is derived from an EMBL/GenBank/DDBJ whole genome shotgun (WGS) entry which is preliminary data.</text>
</comment>
<sequence>MNTRYRFLNKLKLITFLIVGVLSVCLISILISFILTRTSNRGIDSFNGVKVYSNGKDILATHGISESKDGYIFGYKWQCPEFIVRYYYYAKNFKMNSTKGNAKDFYKDGIEDGELNIERGLIQYKNGSKISPKKEDIIVFSEGKYGHVAIVTKVEKNSIEVIQQNVYEKTREDIKLTIKDGKYTLGDGENILGWLRKE</sequence>
<dbReference type="RefSeq" id="WP_202766792.1">
    <property type="nucleotide sequence ID" value="NZ_JAESWA010000019.1"/>
</dbReference>
<feature type="domain" description="Peptidase C51" evidence="2">
    <location>
        <begin position="54"/>
        <end position="196"/>
    </location>
</feature>
<dbReference type="PROSITE" id="PS50911">
    <property type="entry name" value="CHAP"/>
    <property type="match status" value="1"/>
</dbReference>
<dbReference type="SUPFAM" id="SSF54001">
    <property type="entry name" value="Cysteine proteinases"/>
    <property type="match status" value="1"/>
</dbReference>
<protein>
    <submittedName>
        <fullName evidence="3">CHAP domain-containing protein</fullName>
    </submittedName>
</protein>
<organism evidence="3 4">
    <name type="scientific">Clostridium paridis</name>
    <dbReference type="NCBI Taxonomy" id="2803863"/>
    <lineage>
        <taxon>Bacteria</taxon>
        <taxon>Bacillati</taxon>
        <taxon>Bacillota</taxon>
        <taxon>Clostridia</taxon>
        <taxon>Eubacteriales</taxon>
        <taxon>Clostridiaceae</taxon>
        <taxon>Clostridium</taxon>
    </lineage>
</organism>